<gene>
    <name evidence="2" type="ORF">FOB82_12890</name>
</gene>
<feature type="compositionally biased region" description="Acidic residues" evidence="1">
    <location>
        <begin position="295"/>
        <end position="311"/>
    </location>
</feature>
<proteinExistence type="predicted"/>
<dbReference type="GO" id="GO:0055070">
    <property type="term" value="P:copper ion homeostasis"/>
    <property type="evidence" value="ECO:0007669"/>
    <property type="project" value="InterPro"/>
</dbReference>
<dbReference type="AlphaFoldDB" id="A0A6B8TQW9"/>
<feature type="region of interest" description="Disordered" evidence="1">
    <location>
        <begin position="289"/>
        <end position="318"/>
    </location>
</feature>
<evidence type="ECO:0000256" key="1">
    <source>
        <dbReference type="SAM" id="MobiDB-lite"/>
    </source>
</evidence>
<dbReference type="Pfam" id="PF11382">
    <property type="entry name" value="MctB"/>
    <property type="match status" value="1"/>
</dbReference>
<dbReference type="KEGG" id="cxe:FOB82_12890"/>
<sequence length="318" mass="31950">MARKRSGAWSAGITGAALGIAAGTALGAYVLAPEGGIEWGGAQAAEERDAAIVERDSANTRADAANSVVEDLAAQVVDGSLSDVPALLVTTPDADSGAVDAMEQLLRDAGSPEISRMGLTEKFRSAEGADELKDVVTTALPAGTELDVERRDPGFQAGQALSPVLLVGDGATERANAADRRLLLGSLRDAGFIEYEDGTLRPTAAIVLVTGSGKGEGEDPTVGSRILADFAEALSPDGTVVVAGGPEADRDGGVIEVLENSGTAGAVRTQAAIGDPAGRVGVVRAIVEGKGGEASAEEAPTEEAPTEEAPAEEAPAAE</sequence>
<accession>A0A6B8TQW9</accession>
<evidence type="ECO:0000313" key="3">
    <source>
        <dbReference type="Proteomes" id="UP000426857"/>
    </source>
</evidence>
<reference evidence="2 3" key="1">
    <citation type="submission" date="2019-11" db="EMBL/GenBank/DDBJ databases">
        <title>FDA dAtabase for Regulatory Grade micrObial Sequences (FDA-ARGOS): Supporting development and validation of Infectious Disease Dx tests.</title>
        <authorList>
            <person name="Kerrigan L."/>
            <person name="Long C."/>
            <person name="Tallon L."/>
            <person name="Sadzewicz L."/>
            <person name="Vavikolanu K."/>
            <person name="Mehta A."/>
            <person name="Aluvathingal J."/>
            <person name="Nadendla S."/>
            <person name="Yan Y."/>
            <person name="Sichtig H."/>
        </authorList>
    </citation>
    <scope>NUCLEOTIDE SEQUENCE [LARGE SCALE GENOMIC DNA]</scope>
    <source>
        <strain evidence="2 3">FDAARGOS_674</strain>
    </source>
</reference>
<dbReference type="Proteomes" id="UP000426857">
    <property type="component" value="Chromosome"/>
</dbReference>
<dbReference type="EMBL" id="CP046322">
    <property type="protein sequence ID" value="QGS35712.1"/>
    <property type="molecule type" value="Genomic_DNA"/>
</dbReference>
<dbReference type="InterPro" id="IPR021522">
    <property type="entry name" value="MctB"/>
</dbReference>
<name>A0A6B8TQW9_9CORY</name>
<evidence type="ECO:0000313" key="2">
    <source>
        <dbReference type="EMBL" id="QGS35712.1"/>
    </source>
</evidence>
<protein>
    <recommendedName>
        <fullName evidence="4">Copper transporter</fullName>
    </recommendedName>
</protein>
<dbReference type="GO" id="GO:0016020">
    <property type="term" value="C:membrane"/>
    <property type="evidence" value="ECO:0007669"/>
    <property type="project" value="InterPro"/>
</dbReference>
<evidence type="ECO:0008006" key="4">
    <source>
        <dbReference type="Google" id="ProtNLM"/>
    </source>
</evidence>
<dbReference type="RefSeq" id="WP_155870853.1">
    <property type="nucleotide sequence ID" value="NZ_CP046322.1"/>
</dbReference>
<organism evidence="2 3">
    <name type="scientific">Corynebacterium xerosis</name>
    <dbReference type="NCBI Taxonomy" id="1725"/>
    <lineage>
        <taxon>Bacteria</taxon>
        <taxon>Bacillati</taxon>
        <taxon>Actinomycetota</taxon>
        <taxon>Actinomycetes</taxon>
        <taxon>Mycobacteriales</taxon>
        <taxon>Corynebacteriaceae</taxon>
        <taxon>Corynebacterium</taxon>
    </lineage>
</organism>